<keyword evidence="6" id="KW-0472">Membrane</keyword>
<keyword evidence="1 5" id="KW-0245">EGF-like domain</keyword>
<keyword evidence="3" id="KW-0677">Repeat</keyword>
<keyword evidence="6" id="KW-0812">Transmembrane</keyword>
<evidence type="ECO:0000256" key="4">
    <source>
        <dbReference type="ARBA" id="ARBA00023157"/>
    </source>
</evidence>
<dbReference type="PANTHER" id="PTHR40446">
    <property type="entry name" value="N-ACETYLGLUCOSAMINE-1-PHOSPHODIESTER ALPHA-N-ACETYLGLUCOSAMINIDASE"/>
    <property type="match status" value="1"/>
</dbReference>
<comment type="caution">
    <text evidence="5">Lacks conserved residue(s) required for the propagation of feature annotation.</text>
</comment>
<feature type="disulfide bond" evidence="5">
    <location>
        <begin position="418"/>
        <end position="427"/>
    </location>
</feature>
<dbReference type="PANTHER" id="PTHR40446:SF2">
    <property type="entry name" value="N-ACETYLGLUCOSAMINE-1-PHOSPHODIESTER ALPHA-N-ACETYLGLUCOSAMINIDASE"/>
    <property type="match status" value="1"/>
</dbReference>
<dbReference type="Ensembl" id="ENSPSTT00000007978.1">
    <property type="protein sequence ID" value="ENSPSTP00000007605.1"/>
    <property type="gene ID" value="ENSPSTG00000005375.1"/>
</dbReference>
<reference evidence="8" key="2">
    <citation type="submission" date="2025-09" db="UniProtKB">
        <authorList>
            <consortium name="Ensembl"/>
        </authorList>
    </citation>
    <scope>IDENTIFICATION</scope>
</reference>
<dbReference type="Pfam" id="PF09992">
    <property type="entry name" value="NAGPA"/>
    <property type="match status" value="1"/>
</dbReference>
<evidence type="ECO:0000256" key="2">
    <source>
        <dbReference type="ARBA" id="ARBA00022729"/>
    </source>
</evidence>
<sequence length="567" mass="61314">MRALCDPAVLSYRAASGQRLLRPYPPGQHGPRHDHRHVRACQPVRHGNVTHEAWPGDNSTGLPVATTRTFVSYIPSAEEQRRAVYGHFTFVRNPLRTFSVLEPGGAGGCREQRRVTVEETARLGRCLVAQNGGYFDMSSGECLGNVVSDGRLVQNAHGLQNAQFGIRRDGTMVFGYLSEEDVLDQANPFVQLVSGVVWLLRDGEVYINQSQIAECDETQTTGTFEKFINVISARTAVGHDSQGQLVLVHVDGQTESRGINLWEMAEFLKQQGIINAINLDGGGSATLVLNGTLASYPSEHCSFDNMWRCPRSISTIVCVHEPACEPADCSGHGDCVQGQCRCVGDFWRGPACDILDCGPSNCSLHGTCTASGCLCDAGWVGSNCSEGCVSGFYGNTCSQKCQCQNGGSCDPVHGACSCLAGYYGTSCEHACPMGWYGPDCQQLCACEHSCPCNPQTGSCNITYELGIQDQLNKAWRCLAAPDKEKSNEEFSLSERTWISVTSVLALLLTISAMGNVGLFLKARSERQHGGGDYRYHPLREMNGEASLASTSAACEAEDAQDQSQTLL</sequence>
<dbReference type="FunFam" id="2.170.300.10:FF:000041">
    <property type="entry name" value="Tyrosine protein kinase receptor tie-1, putative"/>
    <property type="match status" value="1"/>
</dbReference>
<dbReference type="Gene3D" id="2.170.300.10">
    <property type="entry name" value="Tie2 ligand-binding domain superfamily"/>
    <property type="match status" value="1"/>
</dbReference>
<evidence type="ECO:0000313" key="9">
    <source>
        <dbReference type="Proteomes" id="UP000694428"/>
    </source>
</evidence>
<keyword evidence="6" id="KW-1133">Transmembrane helix</keyword>
<dbReference type="SMART" id="SM00181">
    <property type="entry name" value="EGF"/>
    <property type="match status" value="3"/>
</dbReference>
<feature type="transmembrane region" description="Helical" evidence="6">
    <location>
        <begin position="497"/>
        <end position="520"/>
    </location>
</feature>
<protein>
    <submittedName>
        <fullName evidence="8">N-acetylglucosamine-1-phosphodiester alpha-N-acetylglucosaminidase</fullName>
    </submittedName>
</protein>
<keyword evidence="4 5" id="KW-1015">Disulfide bond</keyword>
<evidence type="ECO:0000313" key="8">
    <source>
        <dbReference type="Ensembl" id="ENSPSTP00000007605.1"/>
    </source>
</evidence>
<dbReference type="InterPro" id="IPR000742">
    <property type="entry name" value="EGF"/>
</dbReference>
<evidence type="ECO:0000256" key="1">
    <source>
        <dbReference type="ARBA" id="ARBA00022536"/>
    </source>
</evidence>
<accession>A0A8C9L7X8</accession>
<name>A0A8C9L7X8_PAVCR</name>
<dbReference type="GO" id="GO:0033299">
    <property type="term" value="P:secretion of lysosomal enzymes"/>
    <property type="evidence" value="ECO:0007669"/>
    <property type="project" value="TreeGrafter"/>
</dbReference>
<evidence type="ECO:0000256" key="5">
    <source>
        <dbReference type="PROSITE-ProRule" id="PRU00076"/>
    </source>
</evidence>
<dbReference type="PROSITE" id="PS50026">
    <property type="entry name" value="EGF_3"/>
    <property type="match status" value="1"/>
</dbReference>
<proteinExistence type="predicted"/>
<evidence type="ECO:0000256" key="6">
    <source>
        <dbReference type="SAM" id="Phobius"/>
    </source>
</evidence>
<feature type="domain" description="EGF-like" evidence="7">
    <location>
        <begin position="393"/>
        <end position="428"/>
    </location>
</feature>
<reference evidence="8" key="1">
    <citation type="submission" date="2025-08" db="UniProtKB">
        <authorList>
            <consortium name="Ensembl"/>
        </authorList>
    </citation>
    <scope>IDENTIFICATION</scope>
</reference>
<dbReference type="InterPro" id="IPR018711">
    <property type="entry name" value="NAGPA"/>
</dbReference>
<keyword evidence="9" id="KW-1185">Reference proteome</keyword>
<dbReference type="CDD" id="cd00054">
    <property type="entry name" value="EGF_CA"/>
    <property type="match status" value="1"/>
</dbReference>
<organism evidence="8 9">
    <name type="scientific">Pavo cristatus</name>
    <name type="common">Indian peafowl</name>
    <name type="synonym">Blue peafowl</name>
    <dbReference type="NCBI Taxonomy" id="9049"/>
    <lineage>
        <taxon>Eukaryota</taxon>
        <taxon>Metazoa</taxon>
        <taxon>Chordata</taxon>
        <taxon>Craniata</taxon>
        <taxon>Vertebrata</taxon>
        <taxon>Euteleostomi</taxon>
        <taxon>Archelosauria</taxon>
        <taxon>Archosauria</taxon>
        <taxon>Dinosauria</taxon>
        <taxon>Saurischia</taxon>
        <taxon>Theropoda</taxon>
        <taxon>Coelurosauria</taxon>
        <taxon>Aves</taxon>
        <taxon>Neognathae</taxon>
        <taxon>Galloanserae</taxon>
        <taxon>Galliformes</taxon>
        <taxon>Phasianidae</taxon>
        <taxon>Phasianinae</taxon>
        <taxon>Pavo</taxon>
    </lineage>
</organism>
<evidence type="ECO:0000259" key="7">
    <source>
        <dbReference type="PROSITE" id="PS50026"/>
    </source>
</evidence>
<dbReference type="Proteomes" id="UP000694428">
    <property type="component" value="Unplaced"/>
</dbReference>
<dbReference type="PROSITE" id="PS00022">
    <property type="entry name" value="EGF_1"/>
    <property type="match status" value="2"/>
</dbReference>
<keyword evidence="2" id="KW-0732">Signal</keyword>
<dbReference type="AlphaFoldDB" id="A0A8C9L7X8"/>
<evidence type="ECO:0000256" key="3">
    <source>
        <dbReference type="ARBA" id="ARBA00022737"/>
    </source>
</evidence>